<comment type="caution">
    <text evidence="1">The sequence shown here is derived from an EMBL/GenBank/DDBJ whole genome shotgun (WGS) entry which is preliminary data.</text>
</comment>
<dbReference type="Proteomes" id="UP001500037">
    <property type="component" value="Unassembled WGS sequence"/>
</dbReference>
<accession>A0ABP4GDH8</accession>
<proteinExistence type="predicted"/>
<name>A0ABP4GDH8_9ACTN</name>
<reference evidence="2" key="1">
    <citation type="journal article" date="2019" name="Int. J. Syst. Evol. Microbiol.">
        <title>The Global Catalogue of Microorganisms (GCM) 10K type strain sequencing project: providing services to taxonomists for standard genome sequencing and annotation.</title>
        <authorList>
            <consortium name="The Broad Institute Genomics Platform"/>
            <consortium name="The Broad Institute Genome Sequencing Center for Infectious Disease"/>
            <person name="Wu L."/>
            <person name="Ma J."/>
        </authorList>
    </citation>
    <scope>NUCLEOTIDE SEQUENCE [LARGE SCALE GENOMIC DNA]</scope>
    <source>
        <strain evidence="2">JCM 13004</strain>
    </source>
</reference>
<evidence type="ECO:0000313" key="2">
    <source>
        <dbReference type="Proteomes" id="UP001500037"/>
    </source>
</evidence>
<keyword evidence="2" id="KW-1185">Reference proteome</keyword>
<gene>
    <name evidence="1" type="ORF">GCM10009665_06600</name>
</gene>
<organism evidence="1 2">
    <name type="scientific">Kitasatospora nipponensis</name>
    <dbReference type="NCBI Taxonomy" id="258049"/>
    <lineage>
        <taxon>Bacteria</taxon>
        <taxon>Bacillati</taxon>
        <taxon>Actinomycetota</taxon>
        <taxon>Actinomycetes</taxon>
        <taxon>Kitasatosporales</taxon>
        <taxon>Streptomycetaceae</taxon>
        <taxon>Kitasatospora</taxon>
    </lineage>
</organism>
<dbReference type="EMBL" id="BAAALF010000006">
    <property type="protein sequence ID" value="GAA1219227.1"/>
    <property type="molecule type" value="Genomic_DNA"/>
</dbReference>
<sequence length="86" mass="9094">MREQIIERLTERGCNRGELLTLGVVVAVLPPCYSGTADAHLGAQLTLAKVHAPPDRTYAPAVELTWGHMNSSKGTIGQVGAVTGQL</sequence>
<protein>
    <submittedName>
        <fullName evidence="1">Uncharacterized protein</fullName>
    </submittedName>
</protein>
<evidence type="ECO:0000313" key="1">
    <source>
        <dbReference type="EMBL" id="GAA1219227.1"/>
    </source>
</evidence>